<dbReference type="AlphaFoldDB" id="A0A0Q3KKJ1"/>
<sequence>MKKLIFLFTVFLSCTGNGQVIKKDKLLLTISPNINKTDPVNKKIIQALTDFLNTKNTSLAENKNWIDSDFKKYVYPYFDIYNIEKSKYGENFYQPTLTEIISTENENQKIVKISFIGHRSKTNENLLKSVYNIIANIKQDKILFSSYLDYSTKNWETIDIVKSNLKYKISSNKKVNEGEILNQHNDIEKICNFFQCKPIAITYYSCINPKEIYNIKGFDYHPMMYVDKTGGIAEIGNIIFSGNNSEIYTHEIFHIYTNQLFPKIDKFIDEGLATFIAGSGKFNYEWHRNKFAKFLNENEDCNLANLTNIYERIYFENETSIPYVFSALILERILRIYGKEKLIEFLKSEKGLWKNLNTVGLTKENINEEIRKQIKMPVKIIL</sequence>
<name>A0A0Q3KKJ1_9FLAO</name>
<comment type="caution">
    <text evidence="1">The sequence shown here is derived from an EMBL/GenBank/DDBJ whole genome shotgun (WGS) entry which is preliminary data.</text>
</comment>
<evidence type="ECO:0000313" key="2">
    <source>
        <dbReference type="Proteomes" id="UP000051682"/>
    </source>
</evidence>
<protein>
    <submittedName>
        <fullName evidence="1">Uncharacterized protein</fullName>
    </submittedName>
</protein>
<organism evidence="1 2">
    <name type="scientific">Chryseobacterium aquaticum</name>
    <dbReference type="NCBI Taxonomy" id="452084"/>
    <lineage>
        <taxon>Bacteria</taxon>
        <taxon>Pseudomonadati</taxon>
        <taxon>Bacteroidota</taxon>
        <taxon>Flavobacteriia</taxon>
        <taxon>Flavobacteriales</taxon>
        <taxon>Weeksellaceae</taxon>
        <taxon>Chryseobacterium group</taxon>
        <taxon>Chryseobacterium</taxon>
    </lineage>
</organism>
<accession>A0A0Q3KKJ1</accession>
<dbReference type="OrthoDB" id="788362at2"/>
<dbReference type="STRING" id="452084.AR438_16220"/>
<evidence type="ECO:0000313" key="1">
    <source>
        <dbReference type="EMBL" id="KQK24724.1"/>
    </source>
</evidence>
<proteinExistence type="predicted"/>
<reference evidence="1 2" key="1">
    <citation type="submission" date="2015-10" db="EMBL/GenBank/DDBJ databases">
        <title>Chryseobacterium aquaticum genome.</title>
        <authorList>
            <person name="Newman J.D."/>
            <person name="Ferguson M.B."/>
            <person name="Miller J.R."/>
        </authorList>
    </citation>
    <scope>NUCLEOTIDE SEQUENCE [LARGE SCALE GENOMIC DNA]</scope>
    <source>
        <strain evidence="1 2">KCTC 12483</strain>
    </source>
</reference>
<keyword evidence="2" id="KW-1185">Reference proteome</keyword>
<dbReference type="RefSeq" id="WP_056017321.1">
    <property type="nucleotide sequence ID" value="NZ_LLYZ01000020.1"/>
</dbReference>
<dbReference type="Proteomes" id="UP000051682">
    <property type="component" value="Unassembled WGS sequence"/>
</dbReference>
<gene>
    <name evidence="1" type="ORF">AR438_16220</name>
</gene>
<dbReference type="EMBL" id="LLYZ01000020">
    <property type="protein sequence ID" value="KQK24724.1"/>
    <property type="molecule type" value="Genomic_DNA"/>
</dbReference>